<proteinExistence type="predicted"/>
<accession>A0A5J4KKU0</accession>
<dbReference type="PROSITE" id="PS00062">
    <property type="entry name" value="ALDOKETO_REDUCTASE_2"/>
    <property type="match status" value="1"/>
</dbReference>
<dbReference type="SUPFAM" id="SSF51430">
    <property type="entry name" value="NAD(P)-linked oxidoreductase"/>
    <property type="match status" value="1"/>
</dbReference>
<dbReference type="InterPro" id="IPR050523">
    <property type="entry name" value="AKR_Detox_Biosynth"/>
</dbReference>
<dbReference type="InterPro" id="IPR020471">
    <property type="entry name" value="AKR"/>
</dbReference>
<name>A0A5J4KKU0_9CHLR</name>
<reference evidence="3 4" key="1">
    <citation type="submission" date="2019-10" db="EMBL/GenBank/DDBJ databases">
        <title>Dictyobacter vulcani sp. nov., within the class Ktedonobacteria, isolated from soil of volcanic Mt. Zao.</title>
        <authorList>
            <person name="Zheng Y."/>
            <person name="Wang C.M."/>
            <person name="Sakai Y."/>
            <person name="Abe K."/>
            <person name="Yokota A."/>
            <person name="Yabe S."/>
        </authorList>
    </citation>
    <scope>NUCLEOTIDE SEQUENCE [LARGE SCALE GENOMIC DNA]</scope>
    <source>
        <strain evidence="3 4">W12</strain>
    </source>
</reference>
<dbReference type="InterPro" id="IPR023210">
    <property type="entry name" value="NADP_OxRdtase_dom"/>
</dbReference>
<sequence length="317" mass="35012">MMIETDQRKLGATGITVPALGIGTWSWGDTGLWGYGKSFTRDDITQAYKLCLDNGLNFFDTAEIYGKGESERILGECQRQDGRPILIASKFAPLPERFSSKQLLDALDASLARLGVEQIDLYQIHWPFTFLSINGLMDVLAEAVRSGKVRAVGVSNYSARQMRQAHARLARHDIPLASNQVEYSLLHRNPEAKGVLEACRQLDVALIAYSPLAKGVLTGKYRPGKETLPSWQRRMMSNLGNKQQQKMEPLFAAMEAAAQAHDKTLAQVALNWLLATDAHVIPIPGAKTIRQAQENAGALGWRLSDAEYTSIARAMQS</sequence>
<dbReference type="PANTHER" id="PTHR43364">
    <property type="entry name" value="NADH-SPECIFIC METHYLGLYOXAL REDUCTASE-RELATED"/>
    <property type="match status" value="1"/>
</dbReference>
<keyword evidence="1" id="KW-0560">Oxidoreductase</keyword>
<dbReference type="PANTHER" id="PTHR43364:SF4">
    <property type="entry name" value="NAD(P)-LINKED OXIDOREDUCTASE SUPERFAMILY PROTEIN"/>
    <property type="match status" value="1"/>
</dbReference>
<dbReference type="Proteomes" id="UP000326912">
    <property type="component" value="Unassembled WGS sequence"/>
</dbReference>
<dbReference type="InterPro" id="IPR018170">
    <property type="entry name" value="Aldo/ket_reductase_CS"/>
</dbReference>
<gene>
    <name evidence="3" type="ORF">KDW_11890</name>
</gene>
<dbReference type="PRINTS" id="PR00069">
    <property type="entry name" value="ALDKETRDTASE"/>
</dbReference>
<dbReference type="Gene3D" id="3.20.20.100">
    <property type="entry name" value="NADP-dependent oxidoreductase domain"/>
    <property type="match status" value="1"/>
</dbReference>
<feature type="domain" description="NADP-dependent oxidoreductase" evidence="2">
    <location>
        <begin position="20"/>
        <end position="313"/>
    </location>
</feature>
<dbReference type="InterPro" id="IPR036812">
    <property type="entry name" value="NAD(P)_OxRdtase_dom_sf"/>
</dbReference>
<evidence type="ECO:0000259" key="2">
    <source>
        <dbReference type="Pfam" id="PF00248"/>
    </source>
</evidence>
<comment type="caution">
    <text evidence="3">The sequence shown here is derived from an EMBL/GenBank/DDBJ whole genome shotgun (WGS) entry which is preliminary data.</text>
</comment>
<dbReference type="Pfam" id="PF00248">
    <property type="entry name" value="Aldo_ket_red"/>
    <property type="match status" value="1"/>
</dbReference>
<evidence type="ECO:0000313" key="4">
    <source>
        <dbReference type="Proteomes" id="UP000326912"/>
    </source>
</evidence>
<evidence type="ECO:0000313" key="3">
    <source>
        <dbReference type="EMBL" id="GER87027.1"/>
    </source>
</evidence>
<organism evidence="3 4">
    <name type="scientific">Dictyobacter vulcani</name>
    <dbReference type="NCBI Taxonomy" id="2607529"/>
    <lineage>
        <taxon>Bacteria</taxon>
        <taxon>Bacillati</taxon>
        <taxon>Chloroflexota</taxon>
        <taxon>Ktedonobacteria</taxon>
        <taxon>Ktedonobacterales</taxon>
        <taxon>Dictyobacteraceae</taxon>
        <taxon>Dictyobacter</taxon>
    </lineage>
</organism>
<protein>
    <recommendedName>
        <fullName evidence="2">NADP-dependent oxidoreductase domain-containing protein</fullName>
    </recommendedName>
</protein>
<dbReference type="GO" id="GO:0016491">
    <property type="term" value="F:oxidoreductase activity"/>
    <property type="evidence" value="ECO:0007669"/>
    <property type="project" value="UniProtKB-KW"/>
</dbReference>
<dbReference type="EMBL" id="BKZW01000001">
    <property type="protein sequence ID" value="GER87027.1"/>
    <property type="molecule type" value="Genomic_DNA"/>
</dbReference>
<dbReference type="CDD" id="cd19093">
    <property type="entry name" value="AKR_AtPLR-like"/>
    <property type="match status" value="1"/>
</dbReference>
<keyword evidence="4" id="KW-1185">Reference proteome</keyword>
<dbReference type="AlphaFoldDB" id="A0A5J4KKU0"/>
<evidence type="ECO:0000256" key="1">
    <source>
        <dbReference type="ARBA" id="ARBA00023002"/>
    </source>
</evidence>